<keyword evidence="3" id="KW-1185">Reference proteome</keyword>
<feature type="region of interest" description="Disordered" evidence="1">
    <location>
        <begin position="299"/>
        <end position="348"/>
    </location>
</feature>
<feature type="region of interest" description="Disordered" evidence="1">
    <location>
        <begin position="255"/>
        <end position="282"/>
    </location>
</feature>
<protein>
    <submittedName>
        <fullName evidence="2">Uncharacterized protein</fullName>
    </submittedName>
</protein>
<feature type="compositionally biased region" description="Low complexity" evidence="1">
    <location>
        <begin position="206"/>
        <end position="222"/>
    </location>
</feature>
<accession>A0A6J8BPZ4</accession>
<evidence type="ECO:0000313" key="2">
    <source>
        <dbReference type="EMBL" id="CAC5384874.1"/>
    </source>
</evidence>
<sequence length="348" mass="38910">MDGRRYVERRVVTGHAGHGGSGTYVRPGGGYVYLEEDLTNGQVLDVTDKYVVSEPSRRTMRHMQAPVKTLTTNGSMISAEPSLISMPRHRQEKIVTRVLPANPQVQRVAQRRVVSPHVVQGGYRTVIDSSRGVMMNGGQQIIRQSQPSARYIQNQQVIREVQPSARYVQSSQVIREERPSPRYIQNPQVVQQVVRRSAPGKKYYVSRSSDYTSGSSSDSSTSDSDEERTVISKGEVVHAVIRDNWTFSKREPKEEKIVTSVKTKGHKDDDASSSASSSSLESRKLKILEQVRDNGVENGQVIVNDNGTPVIVKMRGNKKNKKEKKGKKEKKKAEEPVPEVTARTEPED</sequence>
<organism evidence="2 3">
    <name type="scientific">Mytilus coruscus</name>
    <name type="common">Sea mussel</name>
    <dbReference type="NCBI Taxonomy" id="42192"/>
    <lineage>
        <taxon>Eukaryota</taxon>
        <taxon>Metazoa</taxon>
        <taxon>Spiralia</taxon>
        <taxon>Lophotrochozoa</taxon>
        <taxon>Mollusca</taxon>
        <taxon>Bivalvia</taxon>
        <taxon>Autobranchia</taxon>
        <taxon>Pteriomorphia</taxon>
        <taxon>Mytilida</taxon>
        <taxon>Mytiloidea</taxon>
        <taxon>Mytilidae</taxon>
        <taxon>Mytilinae</taxon>
        <taxon>Mytilus</taxon>
    </lineage>
</organism>
<evidence type="ECO:0000313" key="3">
    <source>
        <dbReference type="Proteomes" id="UP000507470"/>
    </source>
</evidence>
<gene>
    <name evidence="2" type="ORF">MCOR_20480</name>
</gene>
<feature type="region of interest" description="Disordered" evidence="1">
    <location>
        <begin position="204"/>
        <end position="231"/>
    </location>
</feature>
<feature type="compositionally biased region" description="Basic residues" evidence="1">
    <location>
        <begin position="315"/>
        <end position="330"/>
    </location>
</feature>
<evidence type="ECO:0000256" key="1">
    <source>
        <dbReference type="SAM" id="MobiDB-lite"/>
    </source>
</evidence>
<dbReference type="Proteomes" id="UP000507470">
    <property type="component" value="Unassembled WGS sequence"/>
</dbReference>
<name>A0A6J8BPZ4_MYTCO</name>
<proteinExistence type="predicted"/>
<dbReference type="OrthoDB" id="6123982at2759"/>
<dbReference type="AlphaFoldDB" id="A0A6J8BPZ4"/>
<dbReference type="EMBL" id="CACVKT020003664">
    <property type="protein sequence ID" value="CAC5384874.1"/>
    <property type="molecule type" value="Genomic_DNA"/>
</dbReference>
<reference evidence="2 3" key="1">
    <citation type="submission" date="2020-06" db="EMBL/GenBank/DDBJ databases">
        <authorList>
            <person name="Li R."/>
            <person name="Bekaert M."/>
        </authorList>
    </citation>
    <scope>NUCLEOTIDE SEQUENCE [LARGE SCALE GENOMIC DNA]</scope>
    <source>
        <strain evidence="3">wild</strain>
    </source>
</reference>